<feature type="region of interest" description="Disordered" evidence="1">
    <location>
        <begin position="1"/>
        <end position="107"/>
    </location>
</feature>
<accession>A0A2J6R7T2</accession>
<sequence length="161" mass="17376">MMRLPPLPNTPNMTNNAPQECAPSRSSPAIIQAPIILKTPPVPQPPTPAVGRSPHRKPNTPTNPATTSSPPPSMTVGPSMFQWVRGAHSNANTQSRPTPPTLRAVTQGVSVSRIKPIISDISILSRGRPRRPHGPSKSPQAVQGCRLIPTRELYPPKYFNP</sequence>
<feature type="region of interest" description="Disordered" evidence="1">
    <location>
        <begin position="122"/>
        <end position="146"/>
    </location>
</feature>
<protein>
    <submittedName>
        <fullName evidence="2">Uncharacterized protein</fullName>
    </submittedName>
</protein>
<keyword evidence="3" id="KW-1185">Reference proteome</keyword>
<reference evidence="2 3" key="1">
    <citation type="submission" date="2016-04" db="EMBL/GenBank/DDBJ databases">
        <title>A degradative enzymes factory behind the ericoid mycorrhizal symbiosis.</title>
        <authorList>
            <consortium name="DOE Joint Genome Institute"/>
            <person name="Martino E."/>
            <person name="Morin E."/>
            <person name="Grelet G."/>
            <person name="Kuo A."/>
            <person name="Kohler A."/>
            <person name="Daghino S."/>
            <person name="Barry K."/>
            <person name="Choi C."/>
            <person name="Cichocki N."/>
            <person name="Clum A."/>
            <person name="Copeland A."/>
            <person name="Hainaut M."/>
            <person name="Haridas S."/>
            <person name="Labutti K."/>
            <person name="Lindquist E."/>
            <person name="Lipzen A."/>
            <person name="Khouja H.-R."/>
            <person name="Murat C."/>
            <person name="Ohm R."/>
            <person name="Olson A."/>
            <person name="Spatafora J."/>
            <person name="Veneault-Fourrey C."/>
            <person name="Henrissat B."/>
            <person name="Grigoriev I."/>
            <person name="Martin F."/>
            <person name="Perotto S."/>
        </authorList>
    </citation>
    <scope>NUCLEOTIDE SEQUENCE [LARGE SCALE GENOMIC DNA]</scope>
    <source>
        <strain evidence="2 3">F</strain>
    </source>
</reference>
<evidence type="ECO:0000313" key="2">
    <source>
        <dbReference type="EMBL" id="PMD34548.1"/>
    </source>
</evidence>
<organism evidence="2 3">
    <name type="scientific">Hyaloscypha variabilis (strain UAMH 11265 / GT02V1 / F)</name>
    <name type="common">Meliniomyces variabilis</name>
    <dbReference type="NCBI Taxonomy" id="1149755"/>
    <lineage>
        <taxon>Eukaryota</taxon>
        <taxon>Fungi</taxon>
        <taxon>Dikarya</taxon>
        <taxon>Ascomycota</taxon>
        <taxon>Pezizomycotina</taxon>
        <taxon>Leotiomycetes</taxon>
        <taxon>Helotiales</taxon>
        <taxon>Hyaloscyphaceae</taxon>
        <taxon>Hyaloscypha</taxon>
        <taxon>Hyaloscypha variabilis</taxon>
    </lineage>
</organism>
<dbReference type="Proteomes" id="UP000235786">
    <property type="component" value="Unassembled WGS sequence"/>
</dbReference>
<feature type="compositionally biased region" description="Low complexity" evidence="1">
    <location>
        <begin position="59"/>
        <end position="79"/>
    </location>
</feature>
<evidence type="ECO:0000256" key="1">
    <source>
        <dbReference type="SAM" id="MobiDB-lite"/>
    </source>
</evidence>
<dbReference type="AlphaFoldDB" id="A0A2J6R7T2"/>
<name>A0A2J6R7T2_HYAVF</name>
<gene>
    <name evidence="2" type="ORF">L207DRAFT_121865</name>
</gene>
<proteinExistence type="predicted"/>
<evidence type="ECO:0000313" key="3">
    <source>
        <dbReference type="Proteomes" id="UP000235786"/>
    </source>
</evidence>
<dbReference type="EMBL" id="KZ613953">
    <property type="protein sequence ID" value="PMD34548.1"/>
    <property type="molecule type" value="Genomic_DNA"/>
</dbReference>